<evidence type="ECO:0000259" key="16">
    <source>
        <dbReference type="Pfam" id="PF00742"/>
    </source>
</evidence>
<keyword evidence="13 14" id="KW-0521">NADP</keyword>
<dbReference type="GO" id="GO:0004412">
    <property type="term" value="F:homoserine dehydrogenase activity"/>
    <property type="evidence" value="ECO:0007669"/>
    <property type="project" value="UniProtKB-EC"/>
</dbReference>
<name>A0AB36TE04_ACETH</name>
<evidence type="ECO:0000259" key="17">
    <source>
        <dbReference type="Pfam" id="PF03447"/>
    </source>
</evidence>
<evidence type="ECO:0000256" key="14">
    <source>
        <dbReference type="RuleBase" id="RU000579"/>
    </source>
</evidence>
<dbReference type="PROSITE" id="PS01042">
    <property type="entry name" value="HOMOSER_DHGENASE"/>
    <property type="match status" value="1"/>
</dbReference>
<comment type="caution">
    <text evidence="18">The sequence shown here is derived from an EMBL/GenBank/DDBJ whole genome shotgun (WGS) entry which is preliminary data.</text>
</comment>
<evidence type="ECO:0000256" key="1">
    <source>
        <dbReference type="ARBA" id="ARBA00005056"/>
    </source>
</evidence>
<keyword evidence="6 14" id="KW-0028">Amino-acid biosynthesis</keyword>
<dbReference type="GO" id="GO:0009086">
    <property type="term" value="P:methionine biosynthetic process"/>
    <property type="evidence" value="ECO:0007669"/>
    <property type="project" value="UniProtKB-KW"/>
</dbReference>
<feature type="binding site" evidence="13">
    <location>
        <position position="100"/>
    </location>
    <ligand>
        <name>NADPH</name>
        <dbReference type="ChEBI" id="CHEBI:57783"/>
    </ligand>
</feature>
<dbReference type="InterPro" id="IPR016204">
    <property type="entry name" value="HDH"/>
</dbReference>
<protein>
    <recommendedName>
        <fullName evidence="5 14">Homoserine dehydrogenase</fullName>
        <ecNumber evidence="4 14">1.1.1.3</ecNumber>
    </recommendedName>
</protein>
<evidence type="ECO:0000313" key="19">
    <source>
        <dbReference type="Proteomes" id="UP000223596"/>
    </source>
</evidence>
<dbReference type="InterPro" id="IPR036291">
    <property type="entry name" value="NAD(P)-bd_dom_sf"/>
</dbReference>
<comment type="catalytic activity">
    <reaction evidence="11">
        <text>L-homoserine + NADP(+) = L-aspartate 4-semialdehyde + NADPH + H(+)</text>
        <dbReference type="Rhea" id="RHEA:15761"/>
        <dbReference type="ChEBI" id="CHEBI:15378"/>
        <dbReference type="ChEBI" id="CHEBI:57476"/>
        <dbReference type="ChEBI" id="CHEBI:57783"/>
        <dbReference type="ChEBI" id="CHEBI:58349"/>
        <dbReference type="ChEBI" id="CHEBI:537519"/>
        <dbReference type="EC" id="1.1.1.3"/>
    </reaction>
    <physiologicalReaction direction="right-to-left" evidence="11">
        <dbReference type="Rhea" id="RHEA:15763"/>
    </physiologicalReaction>
</comment>
<comment type="pathway">
    <text evidence="1 14">Amino-acid biosynthesis; L-threonine biosynthesis; L-threonine from L-aspartate: step 3/5.</text>
</comment>
<evidence type="ECO:0000256" key="12">
    <source>
        <dbReference type="PIRSR" id="PIRSR000098-1"/>
    </source>
</evidence>
<keyword evidence="7 14" id="KW-0791">Threonine biosynthesis</keyword>
<gene>
    <name evidence="18" type="ORF">M972_11915</name>
</gene>
<feature type="domain" description="Aspartate/homoserine dehydrogenase NAD-binding" evidence="17">
    <location>
        <begin position="8"/>
        <end position="124"/>
    </location>
</feature>
<evidence type="ECO:0000256" key="3">
    <source>
        <dbReference type="ARBA" id="ARBA00006753"/>
    </source>
</evidence>
<dbReference type="AlphaFoldDB" id="A0AB36TE04"/>
<proteinExistence type="inferred from homology"/>
<comment type="similarity">
    <text evidence="3 15">Belongs to the homoserine dehydrogenase family.</text>
</comment>
<dbReference type="Pfam" id="PF03447">
    <property type="entry name" value="NAD_binding_3"/>
    <property type="match status" value="1"/>
</dbReference>
<dbReference type="PANTHER" id="PTHR43331:SF1">
    <property type="entry name" value="HOMOSERINE DEHYDROGENASE"/>
    <property type="match status" value="1"/>
</dbReference>
<dbReference type="InterPro" id="IPR001342">
    <property type="entry name" value="HDH_cat"/>
</dbReference>
<feature type="binding site" evidence="13">
    <location>
        <position position="185"/>
    </location>
    <ligand>
        <name>L-homoserine</name>
        <dbReference type="ChEBI" id="CHEBI:57476"/>
    </ligand>
</feature>
<dbReference type="GO" id="GO:0050661">
    <property type="term" value="F:NADP binding"/>
    <property type="evidence" value="ECO:0007669"/>
    <property type="project" value="InterPro"/>
</dbReference>
<evidence type="ECO:0000256" key="4">
    <source>
        <dbReference type="ARBA" id="ARBA00013213"/>
    </source>
</evidence>
<dbReference type="SUPFAM" id="SSF51735">
    <property type="entry name" value="NAD(P)-binding Rossmann-fold domains"/>
    <property type="match status" value="1"/>
</dbReference>
<dbReference type="RefSeq" id="WP_003518220.1">
    <property type="nucleotide sequence ID" value="NZ_CP013828.1"/>
</dbReference>
<evidence type="ECO:0000256" key="7">
    <source>
        <dbReference type="ARBA" id="ARBA00022697"/>
    </source>
</evidence>
<dbReference type="EMBL" id="PDBW01000001">
    <property type="protein sequence ID" value="PFH02149.1"/>
    <property type="molecule type" value="Genomic_DNA"/>
</dbReference>
<dbReference type="GeneID" id="35805364"/>
<dbReference type="EC" id="1.1.1.3" evidence="4 14"/>
<dbReference type="GO" id="GO:0009088">
    <property type="term" value="P:threonine biosynthetic process"/>
    <property type="evidence" value="ECO:0007669"/>
    <property type="project" value="UniProtKB-KW"/>
</dbReference>
<dbReference type="SUPFAM" id="SSF55347">
    <property type="entry name" value="Glyceraldehyde-3-phosphate dehydrogenase-like, C-terminal domain"/>
    <property type="match status" value="1"/>
</dbReference>
<dbReference type="Proteomes" id="UP000223596">
    <property type="component" value="Unassembled WGS sequence"/>
</dbReference>
<dbReference type="InterPro" id="IPR005106">
    <property type="entry name" value="Asp/hSer_DH_NAD-bd"/>
</dbReference>
<dbReference type="FunFam" id="3.30.360.10:FF:000005">
    <property type="entry name" value="Homoserine dehydrogenase"/>
    <property type="match status" value="1"/>
</dbReference>
<evidence type="ECO:0000256" key="15">
    <source>
        <dbReference type="RuleBase" id="RU004171"/>
    </source>
</evidence>
<evidence type="ECO:0000313" key="18">
    <source>
        <dbReference type="EMBL" id="PFH02149.1"/>
    </source>
</evidence>
<evidence type="ECO:0000256" key="9">
    <source>
        <dbReference type="ARBA" id="ARBA00023053"/>
    </source>
</evidence>
<feature type="binding site" evidence="13">
    <location>
        <begin position="7"/>
        <end position="14"/>
    </location>
    <ligand>
        <name>NADP(+)</name>
        <dbReference type="ChEBI" id="CHEBI:58349"/>
    </ligand>
</feature>
<keyword evidence="8 14" id="KW-0560">Oxidoreductase</keyword>
<evidence type="ECO:0000256" key="5">
    <source>
        <dbReference type="ARBA" id="ARBA00013376"/>
    </source>
</evidence>
<comment type="pathway">
    <text evidence="2 14">Amino-acid biosynthesis; L-methionine biosynthesis via de novo pathway; L-homoserine from L-aspartate: step 3/3.</text>
</comment>
<evidence type="ECO:0000256" key="11">
    <source>
        <dbReference type="ARBA" id="ARBA00048841"/>
    </source>
</evidence>
<dbReference type="Gene3D" id="3.30.70.260">
    <property type="match status" value="1"/>
</dbReference>
<keyword evidence="9" id="KW-0915">Sodium</keyword>
<dbReference type="NCBIfam" id="NF004976">
    <property type="entry name" value="PRK06349.1"/>
    <property type="match status" value="1"/>
</dbReference>
<dbReference type="Pfam" id="PF00742">
    <property type="entry name" value="Homoserine_dh"/>
    <property type="match status" value="1"/>
</dbReference>
<keyword evidence="10 14" id="KW-0486">Methionine biosynthesis</keyword>
<sequence length="415" mass="45114">MVNIAVMGYGVVGSGVVEVIRKNSVSISKKAGQEIRVKKILDIRDFPDSPERDLFTKNPDEIFDDPSIGIVVETIGGIGAAYEFTKKALSKGKNVVTSNKELVATHGPELLKLAKENGVNYLFEASVGGGIPIIRPLNRCLAANEIHSIIGILNGTTNYILTQMKRQGKDFDEALKEAQQKGYAEADPTADIEGHDACRKIAILSSIAYNEFVDYKKIHTEGIKKISLADMKYAESMDSTIKLVAISEKIGDGIMARVAPAIVSSKSPLYSVEDVFNAIVVRGDAIGEVMFYGPGAGKLPTASAVVADVIEIVKHWGTCGSYNWVVKDGGNVIDLKETRTRYFVRLKVENEAEAKKAVENAFGNVEWVKAYDASVQDELAFVTSCVLEKDYCNSLQQLKGSKAVKDVVNAIRVLD</sequence>
<evidence type="ECO:0000256" key="2">
    <source>
        <dbReference type="ARBA" id="ARBA00005062"/>
    </source>
</evidence>
<evidence type="ECO:0000256" key="8">
    <source>
        <dbReference type="ARBA" id="ARBA00023002"/>
    </source>
</evidence>
<organism evidence="18 19">
    <name type="scientific">Acetivibrio thermocellus AD2</name>
    <dbReference type="NCBI Taxonomy" id="1138384"/>
    <lineage>
        <taxon>Bacteria</taxon>
        <taxon>Bacillati</taxon>
        <taxon>Bacillota</taxon>
        <taxon>Clostridia</taxon>
        <taxon>Eubacteriales</taxon>
        <taxon>Oscillospiraceae</taxon>
        <taxon>Acetivibrio</taxon>
    </lineage>
</organism>
<accession>A0AB36TE04</accession>
<feature type="domain" description="Homoserine dehydrogenase catalytic" evidence="16">
    <location>
        <begin position="132"/>
        <end position="310"/>
    </location>
</feature>
<dbReference type="InterPro" id="IPR019811">
    <property type="entry name" value="HDH_CS"/>
</dbReference>
<feature type="active site" description="Proton donor" evidence="12">
    <location>
        <position position="200"/>
    </location>
</feature>
<dbReference type="PANTHER" id="PTHR43331">
    <property type="entry name" value="HOMOSERINE DEHYDROGENASE"/>
    <property type="match status" value="1"/>
</dbReference>
<dbReference type="Gene3D" id="3.40.50.720">
    <property type="entry name" value="NAD(P)-binding Rossmann-like Domain"/>
    <property type="match status" value="1"/>
</dbReference>
<evidence type="ECO:0000256" key="6">
    <source>
        <dbReference type="ARBA" id="ARBA00022605"/>
    </source>
</evidence>
<evidence type="ECO:0000256" key="13">
    <source>
        <dbReference type="PIRSR" id="PIRSR000098-2"/>
    </source>
</evidence>
<evidence type="ECO:0000256" key="10">
    <source>
        <dbReference type="ARBA" id="ARBA00023167"/>
    </source>
</evidence>
<dbReference type="Gene3D" id="3.30.360.10">
    <property type="entry name" value="Dihydrodipicolinate Reductase, domain 2"/>
    <property type="match status" value="1"/>
</dbReference>
<dbReference type="PIRSF" id="PIRSF000098">
    <property type="entry name" value="Homoser_dehydrog"/>
    <property type="match status" value="1"/>
</dbReference>
<reference evidence="18 19" key="1">
    <citation type="submission" date="2017-09" db="EMBL/GenBank/DDBJ databases">
        <title>Evaluation of Pacific Biosciences Sequencing Technology to Finishing C. thermocellum Genome Sequences.</title>
        <authorList>
            <person name="Brown S."/>
        </authorList>
    </citation>
    <scope>NUCLEOTIDE SEQUENCE [LARGE SCALE GENOMIC DNA]</scope>
    <source>
        <strain evidence="18 19">AD2</strain>
    </source>
</reference>